<evidence type="ECO:0000313" key="2">
    <source>
        <dbReference type="EMBL" id="TVU49267.1"/>
    </source>
</evidence>
<evidence type="ECO:0000259" key="1">
    <source>
        <dbReference type="Pfam" id="PF05699"/>
    </source>
</evidence>
<feature type="non-terminal residue" evidence="2">
    <location>
        <position position="1"/>
    </location>
</feature>
<organism evidence="2 3">
    <name type="scientific">Eragrostis curvula</name>
    <name type="common">weeping love grass</name>
    <dbReference type="NCBI Taxonomy" id="38414"/>
    <lineage>
        <taxon>Eukaryota</taxon>
        <taxon>Viridiplantae</taxon>
        <taxon>Streptophyta</taxon>
        <taxon>Embryophyta</taxon>
        <taxon>Tracheophyta</taxon>
        <taxon>Spermatophyta</taxon>
        <taxon>Magnoliopsida</taxon>
        <taxon>Liliopsida</taxon>
        <taxon>Poales</taxon>
        <taxon>Poaceae</taxon>
        <taxon>PACMAD clade</taxon>
        <taxon>Chloridoideae</taxon>
        <taxon>Eragrostideae</taxon>
        <taxon>Eragrostidinae</taxon>
        <taxon>Eragrostis</taxon>
    </lineage>
</organism>
<dbReference type="GO" id="GO:0046983">
    <property type="term" value="F:protein dimerization activity"/>
    <property type="evidence" value="ECO:0007669"/>
    <property type="project" value="InterPro"/>
</dbReference>
<evidence type="ECO:0000313" key="3">
    <source>
        <dbReference type="Proteomes" id="UP000324897"/>
    </source>
</evidence>
<dbReference type="Proteomes" id="UP000324897">
    <property type="component" value="Chromosome 6"/>
</dbReference>
<gene>
    <name evidence="2" type="ORF">EJB05_00571</name>
</gene>
<dbReference type="AlphaFoldDB" id="A0A5J9WN05"/>
<dbReference type="SUPFAM" id="SSF53098">
    <property type="entry name" value="Ribonuclease H-like"/>
    <property type="match status" value="1"/>
</dbReference>
<comment type="caution">
    <text evidence="2">The sequence shown here is derived from an EMBL/GenBank/DDBJ whole genome shotgun (WGS) entry which is preliminary data.</text>
</comment>
<dbReference type="Pfam" id="PF05699">
    <property type="entry name" value="Dimer_Tnp_hAT"/>
    <property type="match status" value="1"/>
</dbReference>
<reference evidence="2 3" key="1">
    <citation type="journal article" date="2019" name="Sci. Rep.">
        <title>A high-quality genome of Eragrostis curvula grass provides insights into Poaceae evolution and supports new strategies to enhance forage quality.</title>
        <authorList>
            <person name="Carballo J."/>
            <person name="Santos B.A.C.M."/>
            <person name="Zappacosta D."/>
            <person name="Garbus I."/>
            <person name="Selva J.P."/>
            <person name="Gallo C.A."/>
            <person name="Diaz A."/>
            <person name="Albertini E."/>
            <person name="Caccamo M."/>
            <person name="Echenique V."/>
        </authorList>
    </citation>
    <scope>NUCLEOTIDE SEQUENCE [LARGE SCALE GENOMIC DNA]</scope>
    <source>
        <strain evidence="3">cv. Victoria</strain>
        <tissue evidence="2">Leaf</tissue>
    </source>
</reference>
<keyword evidence="3" id="KW-1185">Reference proteome</keyword>
<feature type="domain" description="HAT C-terminal dimerisation" evidence="1">
    <location>
        <begin position="4"/>
        <end position="86"/>
    </location>
</feature>
<dbReference type="OrthoDB" id="1893698at2759"/>
<dbReference type="EMBL" id="RWGY01000002">
    <property type="protein sequence ID" value="TVU49267.1"/>
    <property type="molecule type" value="Genomic_DNA"/>
</dbReference>
<name>A0A5J9WN05_9POAL</name>
<dbReference type="InterPro" id="IPR008906">
    <property type="entry name" value="HATC_C_dom"/>
</dbReference>
<accession>A0A5J9WN05</accession>
<protein>
    <recommendedName>
        <fullName evidence="1">HAT C-terminal dimerisation domain-containing protein</fullName>
    </recommendedName>
</protein>
<dbReference type="PANTHER" id="PTHR23272">
    <property type="entry name" value="BED FINGER-RELATED"/>
    <property type="match status" value="1"/>
</dbReference>
<dbReference type="InterPro" id="IPR012337">
    <property type="entry name" value="RNaseH-like_sf"/>
</dbReference>
<dbReference type="PANTHER" id="PTHR23272:SF184">
    <property type="entry name" value="OS03G0311250 PROTEIN"/>
    <property type="match status" value="1"/>
</dbReference>
<proteinExistence type="predicted"/>
<sequence>MKSELDQYLQDDLFPRQKDFDILKWWMMHVTKYPILSRMAQDVLVAPATSVASESASSTGERTISEYRSRLTSNTVEALICLQDWLRAQGRADVNIVDIVSTDDILEENS</sequence>
<dbReference type="Gramene" id="TVU49267">
    <property type="protein sequence ID" value="TVU49267"/>
    <property type="gene ID" value="EJB05_00571"/>
</dbReference>